<sequence>MRLSFLSSSLPHHHLYTSLRLRVVVSCCLNNNKIKSNKDKVEIKKIPARDIVIDFGKHKGKMLGMLPSDYLKWMSTNPLMNTKGDFDKWGKLAKDVLEDEVYADRIQWELAEKLLTGDQPSSGSSSGYGVAQQLEEIGKKFGWDYNDKSGAWSKLDFRLLGTSKGARDFYRNSVALSDLDDNISLKQRCKWRQELLKSQIYSDLFYEVDILVALFSDTCHESQKICDSFTATHHLK</sequence>
<comment type="caution">
    <text evidence="1">The sequence shown here is derived from an EMBL/GenBank/DDBJ whole genome shotgun (WGS) entry which is preliminary data.</text>
</comment>
<accession>A0A2U1LHL9</accession>
<dbReference type="PANTHER" id="PTHR38357">
    <property type="entry name" value="EXPRESSED PROTEIN"/>
    <property type="match status" value="1"/>
</dbReference>
<dbReference type="PANTHER" id="PTHR38357:SF1">
    <property type="entry name" value="EXPRESSED PROTEIN"/>
    <property type="match status" value="1"/>
</dbReference>
<gene>
    <name evidence="1" type="ORF">CTI12_AA490370</name>
</gene>
<reference evidence="1 2" key="1">
    <citation type="journal article" date="2018" name="Mol. Plant">
        <title>The genome of Artemisia annua provides insight into the evolution of Asteraceae family and artemisinin biosynthesis.</title>
        <authorList>
            <person name="Shen Q."/>
            <person name="Zhang L."/>
            <person name="Liao Z."/>
            <person name="Wang S."/>
            <person name="Yan T."/>
            <person name="Shi P."/>
            <person name="Liu M."/>
            <person name="Fu X."/>
            <person name="Pan Q."/>
            <person name="Wang Y."/>
            <person name="Lv Z."/>
            <person name="Lu X."/>
            <person name="Zhang F."/>
            <person name="Jiang W."/>
            <person name="Ma Y."/>
            <person name="Chen M."/>
            <person name="Hao X."/>
            <person name="Li L."/>
            <person name="Tang Y."/>
            <person name="Lv G."/>
            <person name="Zhou Y."/>
            <person name="Sun X."/>
            <person name="Brodelius P.E."/>
            <person name="Rose J.K.C."/>
            <person name="Tang K."/>
        </authorList>
    </citation>
    <scope>NUCLEOTIDE SEQUENCE [LARGE SCALE GENOMIC DNA]</scope>
    <source>
        <strain evidence="2">cv. Huhao1</strain>
        <tissue evidence="1">Leaf</tissue>
    </source>
</reference>
<evidence type="ECO:0000313" key="1">
    <source>
        <dbReference type="EMBL" id="PWA48486.1"/>
    </source>
</evidence>
<evidence type="ECO:0000313" key="2">
    <source>
        <dbReference type="Proteomes" id="UP000245207"/>
    </source>
</evidence>
<organism evidence="1 2">
    <name type="scientific">Artemisia annua</name>
    <name type="common">Sweet wormwood</name>
    <dbReference type="NCBI Taxonomy" id="35608"/>
    <lineage>
        <taxon>Eukaryota</taxon>
        <taxon>Viridiplantae</taxon>
        <taxon>Streptophyta</taxon>
        <taxon>Embryophyta</taxon>
        <taxon>Tracheophyta</taxon>
        <taxon>Spermatophyta</taxon>
        <taxon>Magnoliopsida</taxon>
        <taxon>eudicotyledons</taxon>
        <taxon>Gunneridae</taxon>
        <taxon>Pentapetalae</taxon>
        <taxon>asterids</taxon>
        <taxon>campanulids</taxon>
        <taxon>Asterales</taxon>
        <taxon>Asteraceae</taxon>
        <taxon>Asteroideae</taxon>
        <taxon>Anthemideae</taxon>
        <taxon>Artemisiinae</taxon>
        <taxon>Artemisia</taxon>
    </lineage>
</organism>
<proteinExistence type="predicted"/>
<name>A0A2U1LHL9_ARTAN</name>
<dbReference type="EMBL" id="PKPP01009342">
    <property type="protein sequence ID" value="PWA48486.1"/>
    <property type="molecule type" value="Genomic_DNA"/>
</dbReference>
<dbReference type="GO" id="GO:0009536">
    <property type="term" value="C:plastid"/>
    <property type="evidence" value="ECO:0007669"/>
    <property type="project" value="TreeGrafter"/>
</dbReference>
<dbReference type="Proteomes" id="UP000245207">
    <property type="component" value="Unassembled WGS sequence"/>
</dbReference>
<dbReference type="STRING" id="35608.A0A2U1LHL9"/>
<protein>
    <submittedName>
        <fullName evidence="1">Uncharacterized protein</fullName>
    </submittedName>
</protein>
<keyword evidence="2" id="KW-1185">Reference proteome</keyword>
<dbReference type="OrthoDB" id="1897217at2759"/>
<dbReference type="AlphaFoldDB" id="A0A2U1LHL9"/>